<feature type="transmembrane region" description="Helical" evidence="6">
    <location>
        <begin position="233"/>
        <end position="254"/>
    </location>
</feature>
<dbReference type="InterPro" id="IPR015915">
    <property type="entry name" value="Kelch-typ_b-propeller"/>
</dbReference>
<protein>
    <recommendedName>
        <fullName evidence="7">G-protein coupled receptors family 1 profile domain-containing protein</fullName>
    </recommendedName>
</protein>
<proteinExistence type="predicted"/>
<dbReference type="PANTHER" id="PTHR45632">
    <property type="entry name" value="LD33804P"/>
    <property type="match status" value="1"/>
</dbReference>
<dbReference type="Pfam" id="PF01344">
    <property type="entry name" value="Kelch_1"/>
    <property type="match status" value="2"/>
</dbReference>
<organism evidence="8 9">
    <name type="scientific">Adineta ricciae</name>
    <name type="common">Rotifer</name>
    <dbReference type="NCBI Taxonomy" id="249248"/>
    <lineage>
        <taxon>Eukaryota</taxon>
        <taxon>Metazoa</taxon>
        <taxon>Spiralia</taxon>
        <taxon>Gnathifera</taxon>
        <taxon>Rotifera</taxon>
        <taxon>Eurotatoria</taxon>
        <taxon>Bdelloidea</taxon>
        <taxon>Adinetida</taxon>
        <taxon>Adinetidae</taxon>
        <taxon>Adineta</taxon>
    </lineage>
</organism>
<evidence type="ECO:0000256" key="6">
    <source>
        <dbReference type="SAM" id="Phobius"/>
    </source>
</evidence>
<dbReference type="Pfam" id="PF24681">
    <property type="entry name" value="Kelch_KLHDC2_KLHL20_DRC7"/>
    <property type="match status" value="1"/>
</dbReference>
<keyword evidence="2" id="KW-0880">Kelch repeat</keyword>
<evidence type="ECO:0000256" key="5">
    <source>
        <dbReference type="ARBA" id="ARBA00023136"/>
    </source>
</evidence>
<reference evidence="8" key="1">
    <citation type="submission" date="2021-02" db="EMBL/GenBank/DDBJ databases">
        <authorList>
            <person name="Nowell W R."/>
        </authorList>
    </citation>
    <scope>NUCLEOTIDE SEQUENCE</scope>
</reference>
<dbReference type="Gene3D" id="2.130.10.80">
    <property type="entry name" value="Galactose oxidase/kelch, beta-propeller"/>
    <property type="match status" value="4"/>
</dbReference>
<dbReference type="InterPro" id="IPR009091">
    <property type="entry name" value="RCC1/BLIP-II"/>
</dbReference>
<dbReference type="SUPFAM" id="SSF50985">
    <property type="entry name" value="RCC1/BLIP-II"/>
    <property type="match status" value="1"/>
</dbReference>
<dbReference type="InterPro" id="IPR017452">
    <property type="entry name" value="GPCR_Rhodpsn_7TM"/>
</dbReference>
<dbReference type="GO" id="GO:0016020">
    <property type="term" value="C:membrane"/>
    <property type="evidence" value="ECO:0007669"/>
    <property type="project" value="UniProtKB-SubCell"/>
</dbReference>
<dbReference type="SMART" id="SM00612">
    <property type="entry name" value="Kelch"/>
    <property type="match status" value="6"/>
</dbReference>
<comment type="subcellular location">
    <subcellularLocation>
        <location evidence="1">Membrane</location>
    </subcellularLocation>
</comment>
<dbReference type="InterPro" id="IPR006652">
    <property type="entry name" value="Kelch_1"/>
</dbReference>
<keyword evidence="3 6" id="KW-0812">Transmembrane</keyword>
<dbReference type="PANTHER" id="PTHR45632:SF17">
    <property type="entry name" value="KELCH-LIKE PROTEIN 31"/>
    <property type="match status" value="1"/>
</dbReference>
<evidence type="ECO:0000313" key="9">
    <source>
        <dbReference type="Proteomes" id="UP000663852"/>
    </source>
</evidence>
<dbReference type="EMBL" id="CAJNOJ010000517">
    <property type="protein sequence ID" value="CAF1474199.1"/>
    <property type="molecule type" value="Genomic_DNA"/>
</dbReference>
<dbReference type="InterPro" id="IPR037293">
    <property type="entry name" value="Gal_Oxidase_central_sf"/>
</dbReference>
<dbReference type="PROSITE" id="PS50262">
    <property type="entry name" value="G_PROTEIN_RECEP_F1_2"/>
    <property type="match status" value="1"/>
</dbReference>
<dbReference type="Proteomes" id="UP000663852">
    <property type="component" value="Unassembled WGS sequence"/>
</dbReference>
<feature type="transmembrane region" description="Helical" evidence="6">
    <location>
        <begin position="279"/>
        <end position="298"/>
    </location>
</feature>
<dbReference type="Gene3D" id="1.20.1070.10">
    <property type="entry name" value="Rhodopsin 7-helix transmembrane proteins"/>
    <property type="match status" value="1"/>
</dbReference>
<dbReference type="SUPFAM" id="SSF117281">
    <property type="entry name" value="Kelch motif"/>
    <property type="match status" value="1"/>
</dbReference>
<keyword evidence="5 6" id="KW-0472">Membrane</keyword>
<evidence type="ECO:0000256" key="4">
    <source>
        <dbReference type="ARBA" id="ARBA00022989"/>
    </source>
</evidence>
<comment type="caution">
    <text evidence="8">The sequence shown here is derived from an EMBL/GenBank/DDBJ whole genome shotgun (WGS) entry which is preliminary data.</text>
</comment>
<sequence length="725" mass="79169">MSNYASTIASLKYLTVQINRHGSLAVVLLGTVGNLLNLLVFGDRSFHLNPCTTYLKWSSSISIIFIWSGLLTRILDGYGIGWPNQNPPLCKIRLFILMVCWSMSTWAFAGAMMDRYLCSNPLVIHRMKSTVRTARRFLIFFFILSIALFVQIFYCYEASVPNVPVACYTQTLACQMYNDWTNILYNILIPSIFMTIFSALTISNLRQRTVHPIQTNTQTQPTLRKIDRNLRKILFVQIAFLLVLSLPVGIQRFYANVTSDTVKKYTFVKTPANITASRMLQLFILSAIFLTGNCVLLTKVGNARLNGFTLMSLSNTTQEQCICEMLRLDYVSSLNYFSKNRTCLLVLLPPGVSTSVIVDINSSLFYTNQSNIGSLFKTITFTSTTSTAISTISGWTTLANMTVGRCSHTTSALSNSSVLAAGGRDSNYAALLSAEIYNPVTGTWIVTGNMSIARFRHTATVLANGQVLVIGGYGNATLSSSEIYDPSTGRWAVVGNMSIARMYHTASLLLNTKVLVVGGQSESIVANNNAQIFDPSTGAWSATGSLNTGRCCHTASVLTNGKILVTGGRNGVDNLRSAELYDPLLQLWSVTGSMNFARSFHTASVLINGSVLVAGGYNDTNTFTNSAELYNPATGTWATVGAMSTARSYHTASVLTNGNVLLAGGYNNISINSAELYIASSGNWTTVESMKFRRFLHAASVLSDGKLLVTGGHNNGCQNSVEQYY</sequence>
<dbReference type="SUPFAM" id="SSF81321">
    <property type="entry name" value="Family A G protein-coupled receptor-like"/>
    <property type="match status" value="1"/>
</dbReference>
<gene>
    <name evidence="8" type="ORF">EDS130_LOCUS40996</name>
</gene>
<evidence type="ECO:0000259" key="7">
    <source>
        <dbReference type="PROSITE" id="PS50262"/>
    </source>
</evidence>
<name>A0A815R9I4_ADIRI</name>
<evidence type="ECO:0000256" key="3">
    <source>
        <dbReference type="ARBA" id="ARBA00022692"/>
    </source>
</evidence>
<evidence type="ECO:0000256" key="2">
    <source>
        <dbReference type="ARBA" id="ARBA00022441"/>
    </source>
</evidence>
<feature type="transmembrane region" description="Helical" evidence="6">
    <location>
        <begin position="95"/>
        <end position="117"/>
    </location>
</feature>
<dbReference type="OrthoDB" id="6350321at2759"/>
<keyword evidence="4 6" id="KW-1133">Transmembrane helix</keyword>
<feature type="transmembrane region" description="Helical" evidence="6">
    <location>
        <begin position="54"/>
        <end position="75"/>
    </location>
</feature>
<feature type="transmembrane region" description="Helical" evidence="6">
    <location>
        <begin position="22"/>
        <end position="42"/>
    </location>
</feature>
<feature type="domain" description="G-protein coupled receptors family 1 profile" evidence="7">
    <location>
        <begin position="33"/>
        <end position="250"/>
    </location>
</feature>
<evidence type="ECO:0000256" key="1">
    <source>
        <dbReference type="ARBA" id="ARBA00004370"/>
    </source>
</evidence>
<feature type="transmembrane region" description="Helical" evidence="6">
    <location>
        <begin position="183"/>
        <end position="202"/>
    </location>
</feature>
<feature type="transmembrane region" description="Helical" evidence="6">
    <location>
        <begin position="137"/>
        <end position="154"/>
    </location>
</feature>
<evidence type="ECO:0000313" key="8">
    <source>
        <dbReference type="EMBL" id="CAF1474199.1"/>
    </source>
</evidence>
<accession>A0A815R9I4</accession>
<dbReference type="AlphaFoldDB" id="A0A815R9I4"/>